<name>A0A3B3VJS6_9TELE</name>
<dbReference type="GeneTree" id="ENSGT01110000271546"/>
<organism evidence="1 2">
    <name type="scientific">Poecilia latipinna</name>
    <name type="common">sailfin molly</name>
    <dbReference type="NCBI Taxonomy" id="48699"/>
    <lineage>
        <taxon>Eukaryota</taxon>
        <taxon>Metazoa</taxon>
        <taxon>Chordata</taxon>
        <taxon>Craniata</taxon>
        <taxon>Vertebrata</taxon>
        <taxon>Euteleostomi</taxon>
        <taxon>Actinopterygii</taxon>
        <taxon>Neopterygii</taxon>
        <taxon>Teleostei</taxon>
        <taxon>Neoteleostei</taxon>
        <taxon>Acanthomorphata</taxon>
        <taxon>Ovalentaria</taxon>
        <taxon>Atherinomorphae</taxon>
        <taxon>Cyprinodontiformes</taxon>
        <taxon>Poeciliidae</taxon>
        <taxon>Poeciliinae</taxon>
        <taxon>Poecilia</taxon>
    </lineage>
</organism>
<protein>
    <submittedName>
        <fullName evidence="1">Uncharacterized protein</fullName>
    </submittedName>
</protein>
<sequence length="129" mass="15008">IIKTKEKNRQKFLVIRCPSDACKYKHNGNVQPLSHINLFLVQINPRPSVVIRIKTSHSLKGHMEMRKPIFHKHHYKVQLQFENVRRDKEMLERKTGGVYSLPSFPTQLGRIGVATIFCVGVFQMDNDPK</sequence>
<reference evidence="1" key="1">
    <citation type="submission" date="2025-08" db="UniProtKB">
        <authorList>
            <consortium name="Ensembl"/>
        </authorList>
    </citation>
    <scope>IDENTIFICATION</scope>
</reference>
<proteinExistence type="predicted"/>
<evidence type="ECO:0000313" key="2">
    <source>
        <dbReference type="Proteomes" id="UP000261500"/>
    </source>
</evidence>
<reference evidence="1" key="2">
    <citation type="submission" date="2025-09" db="UniProtKB">
        <authorList>
            <consortium name="Ensembl"/>
        </authorList>
    </citation>
    <scope>IDENTIFICATION</scope>
</reference>
<evidence type="ECO:0000313" key="1">
    <source>
        <dbReference type="Ensembl" id="ENSPLAP00000026030.1"/>
    </source>
</evidence>
<accession>A0A3B3VJS6</accession>
<keyword evidence="2" id="KW-1185">Reference proteome</keyword>
<dbReference type="Proteomes" id="UP000261500">
    <property type="component" value="Unplaced"/>
</dbReference>
<dbReference type="Ensembl" id="ENSPLAT00000017733.1">
    <property type="protein sequence ID" value="ENSPLAP00000026030.1"/>
    <property type="gene ID" value="ENSPLAG00000013496.1"/>
</dbReference>
<dbReference type="AlphaFoldDB" id="A0A3B3VJS6"/>